<evidence type="ECO:0000313" key="2">
    <source>
        <dbReference type="Proteomes" id="UP000276603"/>
    </source>
</evidence>
<dbReference type="RefSeq" id="WP_120711530.1">
    <property type="nucleotide sequence ID" value="NZ_CANMKH010000005.1"/>
</dbReference>
<dbReference type="OrthoDB" id="5522116at2"/>
<dbReference type="PROSITE" id="PS51257">
    <property type="entry name" value="PROKAR_LIPOPROTEIN"/>
    <property type="match status" value="1"/>
</dbReference>
<evidence type="ECO:0000313" key="1">
    <source>
        <dbReference type="EMBL" id="RKN81371.1"/>
    </source>
</evidence>
<reference evidence="1 2" key="1">
    <citation type="submission" date="2018-10" db="EMBL/GenBank/DDBJ databases">
        <title>Ulvibacterium marinum gen. nov., sp. nov., a novel marine bacterium of the family Flavobacteriaceae, isolated from a culture of the green alga Ulva prolifera.</title>
        <authorList>
            <person name="Zhang Z."/>
        </authorList>
    </citation>
    <scope>NUCLEOTIDE SEQUENCE [LARGE SCALE GENOMIC DNA]</scope>
    <source>
        <strain evidence="1 2">CCMM003</strain>
    </source>
</reference>
<keyword evidence="2" id="KW-1185">Reference proteome</keyword>
<gene>
    <name evidence="1" type="ORF">D7Z94_10590</name>
</gene>
<dbReference type="EMBL" id="RBCJ01000002">
    <property type="protein sequence ID" value="RKN81371.1"/>
    <property type="molecule type" value="Genomic_DNA"/>
</dbReference>
<proteinExistence type="predicted"/>
<organism evidence="1 2">
    <name type="scientific">Ulvibacterium marinum</name>
    <dbReference type="NCBI Taxonomy" id="2419782"/>
    <lineage>
        <taxon>Bacteria</taxon>
        <taxon>Pseudomonadati</taxon>
        <taxon>Bacteroidota</taxon>
        <taxon>Flavobacteriia</taxon>
        <taxon>Flavobacteriales</taxon>
        <taxon>Flavobacteriaceae</taxon>
        <taxon>Ulvibacterium</taxon>
    </lineage>
</organism>
<evidence type="ECO:0008006" key="3">
    <source>
        <dbReference type="Google" id="ProtNLM"/>
    </source>
</evidence>
<name>A0A3B0C936_9FLAO</name>
<dbReference type="Proteomes" id="UP000276603">
    <property type="component" value="Unassembled WGS sequence"/>
</dbReference>
<protein>
    <recommendedName>
        <fullName evidence="3">Lipoprotein</fullName>
    </recommendedName>
</protein>
<comment type="caution">
    <text evidence="1">The sequence shown here is derived from an EMBL/GenBank/DDBJ whole genome shotgun (WGS) entry which is preliminary data.</text>
</comment>
<dbReference type="AlphaFoldDB" id="A0A3B0C936"/>
<accession>A0A3B0C936</accession>
<sequence length="155" mass="17666">MKNLILIIFLSTITLGCSNSDEQNLQSNKTIIFGEVYGNCAGDCRNLYLLTEQEIFKDSNKDTEFGNWENTTFENQALPMNNFELANSLLEIPNGLLDYKGEIGNQTLADFDYFIQLKVNGKSKTWIFDEAKENTNSEIEQYIENLIQINTLLGN</sequence>